<evidence type="ECO:0000313" key="1">
    <source>
        <dbReference type="EMBL" id="ORZ33416.1"/>
    </source>
</evidence>
<name>A0A1Y2HFQ4_9FUNG</name>
<evidence type="ECO:0000313" key="2">
    <source>
        <dbReference type="Proteomes" id="UP000193411"/>
    </source>
</evidence>
<dbReference type="Proteomes" id="UP000193411">
    <property type="component" value="Unassembled WGS sequence"/>
</dbReference>
<reference evidence="1 2" key="1">
    <citation type="submission" date="2016-07" db="EMBL/GenBank/DDBJ databases">
        <title>Pervasive Adenine N6-methylation of Active Genes in Fungi.</title>
        <authorList>
            <consortium name="DOE Joint Genome Institute"/>
            <person name="Mondo S.J."/>
            <person name="Dannebaum R.O."/>
            <person name="Kuo R.C."/>
            <person name="Labutti K."/>
            <person name="Haridas S."/>
            <person name="Kuo A."/>
            <person name="Salamov A."/>
            <person name="Ahrendt S.R."/>
            <person name="Lipzen A."/>
            <person name="Sullivan W."/>
            <person name="Andreopoulos W.B."/>
            <person name="Clum A."/>
            <person name="Lindquist E."/>
            <person name="Daum C."/>
            <person name="Ramamoorthy G.K."/>
            <person name="Gryganskyi A."/>
            <person name="Culley D."/>
            <person name="Magnuson J.K."/>
            <person name="James T.Y."/>
            <person name="O'Malley M.A."/>
            <person name="Stajich J.E."/>
            <person name="Spatafora J.W."/>
            <person name="Visel A."/>
            <person name="Grigoriev I.V."/>
        </authorList>
    </citation>
    <scope>NUCLEOTIDE SEQUENCE [LARGE SCALE GENOMIC DNA]</scope>
    <source>
        <strain evidence="1 2">PL171</strain>
    </source>
</reference>
<protein>
    <submittedName>
        <fullName evidence="1">Uncharacterized protein</fullName>
    </submittedName>
</protein>
<proteinExistence type="predicted"/>
<keyword evidence="2" id="KW-1185">Reference proteome</keyword>
<dbReference type="AlphaFoldDB" id="A0A1Y2HFQ4"/>
<feature type="non-terminal residue" evidence="1">
    <location>
        <position position="82"/>
    </location>
</feature>
<sequence length="82" mass="8512">MSTFAEDVVTTVMQANQAAGDGIAQVQSADVDVLNAMNTFADAGDAAQWTMQSATMQTSNGEGVVNVTYASSEVPEVMSFTV</sequence>
<dbReference type="EMBL" id="MCFL01000036">
    <property type="protein sequence ID" value="ORZ33416.1"/>
    <property type="molecule type" value="Genomic_DNA"/>
</dbReference>
<accession>A0A1Y2HFQ4</accession>
<organism evidence="1 2">
    <name type="scientific">Catenaria anguillulae PL171</name>
    <dbReference type="NCBI Taxonomy" id="765915"/>
    <lineage>
        <taxon>Eukaryota</taxon>
        <taxon>Fungi</taxon>
        <taxon>Fungi incertae sedis</taxon>
        <taxon>Blastocladiomycota</taxon>
        <taxon>Blastocladiomycetes</taxon>
        <taxon>Blastocladiales</taxon>
        <taxon>Catenariaceae</taxon>
        <taxon>Catenaria</taxon>
    </lineage>
</organism>
<gene>
    <name evidence="1" type="ORF">BCR44DRAFT_1438450</name>
</gene>
<comment type="caution">
    <text evidence="1">The sequence shown here is derived from an EMBL/GenBank/DDBJ whole genome shotgun (WGS) entry which is preliminary data.</text>
</comment>